<keyword evidence="2" id="KW-0472">Membrane</keyword>
<organism evidence="3 4">
    <name type="scientific">Pseudonocardia hierapolitana</name>
    <dbReference type="NCBI Taxonomy" id="1128676"/>
    <lineage>
        <taxon>Bacteria</taxon>
        <taxon>Bacillati</taxon>
        <taxon>Actinomycetota</taxon>
        <taxon>Actinomycetes</taxon>
        <taxon>Pseudonocardiales</taxon>
        <taxon>Pseudonocardiaceae</taxon>
        <taxon>Pseudonocardia</taxon>
    </lineage>
</organism>
<feature type="compositionally biased region" description="Low complexity" evidence="1">
    <location>
        <begin position="60"/>
        <end position="73"/>
    </location>
</feature>
<sequence length="84" mass="8043">METVIWFGIAAIIVIALVIAAIGRPGDGPGRHGRNVGSDNPRPRVGSRSGGGHSSAYVASGWSGDTGSSSCGGDSSGGGCGGGS</sequence>
<dbReference type="RefSeq" id="WP_147257534.1">
    <property type="nucleotide sequence ID" value="NZ_VIWU01000001.1"/>
</dbReference>
<feature type="region of interest" description="Disordered" evidence="1">
    <location>
        <begin position="26"/>
        <end position="84"/>
    </location>
</feature>
<proteinExistence type="predicted"/>
<dbReference type="EMBL" id="VIWU01000001">
    <property type="protein sequence ID" value="TWF78542.1"/>
    <property type="molecule type" value="Genomic_DNA"/>
</dbReference>
<keyword evidence="4" id="KW-1185">Reference proteome</keyword>
<feature type="compositionally biased region" description="Gly residues" evidence="1">
    <location>
        <begin position="74"/>
        <end position="84"/>
    </location>
</feature>
<reference evidence="3 4" key="1">
    <citation type="submission" date="2019-06" db="EMBL/GenBank/DDBJ databases">
        <title>Sequencing the genomes of 1000 actinobacteria strains.</title>
        <authorList>
            <person name="Klenk H.-P."/>
        </authorList>
    </citation>
    <scope>NUCLEOTIDE SEQUENCE [LARGE SCALE GENOMIC DNA]</scope>
    <source>
        <strain evidence="3 4">DSM 45671</strain>
    </source>
</reference>
<accession>A0A561SUL1</accession>
<evidence type="ECO:0000256" key="2">
    <source>
        <dbReference type="SAM" id="Phobius"/>
    </source>
</evidence>
<dbReference type="Proteomes" id="UP000321261">
    <property type="component" value="Unassembled WGS sequence"/>
</dbReference>
<keyword evidence="2" id="KW-1133">Transmembrane helix</keyword>
<feature type="transmembrane region" description="Helical" evidence="2">
    <location>
        <begin position="6"/>
        <end position="23"/>
    </location>
</feature>
<keyword evidence="2" id="KW-0812">Transmembrane</keyword>
<evidence type="ECO:0000256" key="1">
    <source>
        <dbReference type="SAM" id="MobiDB-lite"/>
    </source>
</evidence>
<protein>
    <submittedName>
        <fullName evidence="3">Uncharacterized protein</fullName>
    </submittedName>
</protein>
<gene>
    <name evidence="3" type="ORF">FHX44_114465</name>
</gene>
<name>A0A561SUL1_9PSEU</name>
<dbReference type="AlphaFoldDB" id="A0A561SUL1"/>
<evidence type="ECO:0000313" key="4">
    <source>
        <dbReference type="Proteomes" id="UP000321261"/>
    </source>
</evidence>
<comment type="caution">
    <text evidence="3">The sequence shown here is derived from an EMBL/GenBank/DDBJ whole genome shotgun (WGS) entry which is preliminary data.</text>
</comment>
<evidence type="ECO:0000313" key="3">
    <source>
        <dbReference type="EMBL" id="TWF78542.1"/>
    </source>
</evidence>